<evidence type="ECO:0000256" key="3">
    <source>
        <dbReference type="ARBA" id="ARBA00022598"/>
    </source>
</evidence>
<feature type="domain" description="GS catalytic" evidence="10">
    <location>
        <begin position="111"/>
        <end position="443"/>
    </location>
</feature>
<feature type="domain" description="GS beta-grasp" evidence="9">
    <location>
        <begin position="13"/>
        <end position="104"/>
    </location>
</feature>
<evidence type="ECO:0000259" key="9">
    <source>
        <dbReference type="PROSITE" id="PS51986"/>
    </source>
</evidence>
<dbReference type="EC" id="6.3.1.2" evidence="11"/>
<dbReference type="PANTHER" id="PTHR43785:SF12">
    <property type="entry name" value="TYPE-1 GLUTAMINE SYNTHETASE 2"/>
    <property type="match status" value="1"/>
</dbReference>
<evidence type="ECO:0000256" key="4">
    <source>
        <dbReference type="ARBA" id="ARBA00022741"/>
    </source>
</evidence>
<dbReference type="Proteomes" id="UP000277498">
    <property type="component" value="Unassembled WGS sequence"/>
</dbReference>
<evidence type="ECO:0000256" key="8">
    <source>
        <dbReference type="RuleBase" id="RU000384"/>
    </source>
</evidence>
<dbReference type="PANTHER" id="PTHR43785">
    <property type="entry name" value="GAMMA-GLUTAMYLPUTRESCINE SYNTHETASE"/>
    <property type="match status" value="1"/>
</dbReference>
<dbReference type="InterPro" id="IPR008146">
    <property type="entry name" value="Gln_synth_cat_dom"/>
</dbReference>
<dbReference type="PROSITE" id="PS51986">
    <property type="entry name" value="GS_BETA_GRASP"/>
    <property type="match status" value="1"/>
</dbReference>
<dbReference type="Pfam" id="PF00120">
    <property type="entry name" value="Gln-synt_C"/>
    <property type="match status" value="1"/>
</dbReference>
<gene>
    <name evidence="11" type="primary">glnA_4</name>
    <name evidence="11" type="ORF">XINFAN_04142</name>
</gene>
<comment type="function">
    <text evidence="2">Catalyzes the ATP-dependent biosynthesis of glutamine from glutamate and ammonia.</text>
</comment>
<evidence type="ECO:0000256" key="7">
    <source>
        <dbReference type="PROSITE-ProRule" id="PRU01330"/>
    </source>
</evidence>
<proteinExistence type="inferred from homology"/>
<dbReference type="GO" id="GO:0005524">
    <property type="term" value="F:ATP binding"/>
    <property type="evidence" value="ECO:0007669"/>
    <property type="project" value="UniProtKB-KW"/>
</dbReference>
<keyword evidence="3 11" id="KW-0436">Ligase</keyword>
<dbReference type="SUPFAM" id="SSF55931">
    <property type="entry name" value="Glutamine synthetase/guanido kinase"/>
    <property type="match status" value="1"/>
</dbReference>
<reference evidence="11 12" key="1">
    <citation type="submission" date="2018-11" db="EMBL/GenBank/DDBJ databases">
        <authorList>
            <person name="Criscuolo A."/>
        </authorList>
    </citation>
    <scope>NUCLEOTIDE SEQUENCE [LARGE SCALE GENOMIC DNA]</scope>
    <source>
        <strain evidence="11">ACIP111625</strain>
    </source>
</reference>
<dbReference type="InterPro" id="IPR008147">
    <property type="entry name" value="Gln_synt_N"/>
</dbReference>
<evidence type="ECO:0000313" key="11">
    <source>
        <dbReference type="EMBL" id="VDC33940.1"/>
    </source>
</evidence>
<dbReference type="AlphaFoldDB" id="A0A3P5XGE2"/>
<evidence type="ECO:0000256" key="2">
    <source>
        <dbReference type="ARBA" id="ARBA00003117"/>
    </source>
</evidence>
<dbReference type="GO" id="GO:0004356">
    <property type="term" value="F:glutamine synthetase activity"/>
    <property type="evidence" value="ECO:0007669"/>
    <property type="project" value="UniProtKB-EC"/>
</dbReference>
<comment type="cofactor">
    <cofactor evidence="1">
        <name>Mg(2+)</name>
        <dbReference type="ChEBI" id="CHEBI:18420"/>
    </cofactor>
</comment>
<accession>A0A3P5XGE2</accession>
<protein>
    <submittedName>
        <fullName evidence="11">Glutamine synthetase</fullName>
        <ecNumber evidence="11">6.3.1.2</ecNumber>
    </submittedName>
</protein>
<dbReference type="GO" id="GO:0006542">
    <property type="term" value="P:glutamine biosynthetic process"/>
    <property type="evidence" value="ECO:0007669"/>
    <property type="project" value="InterPro"/>
</dbReference>
<dbReference type="InterPro" id="IPR014746">
    <property type="entry name" value="Gln_synth/guanido_kin_cat_dom"/>
</dbReference>
<evidence type="ECO:0000259" key="10">
    <source>
        <dbReference type="PROSITE" id="PS51987"/>
    </source>
</evidence>
<keyword evidence="4" id="KW-0547">Nucleotide-binding</keyword>
<dbReference type="PROSITE" id="PS51987">
    <property type="entry name" value="GS_CATALYTIC"/>
    <property type="match status" value="1"/>
</dbReference>
<organism evidence="11 12">
    <name type="scientific">Pseudogemmobacter humi</name>
    <dbReference type="NCBI Taxonomy" id="2483812"/>
    <lineage>
        <taxon>Bacteria</taxon>
        <taxon>Pseudomonadati</taxon>
        <taxon>Pseudomonadota</taxon>
        <taxon>Alphaproteobacteria</taxon>
        <taxon>Rhodobacterales</taxon>
        <taxon>Paracoccaceae</taxon>
        <taxon>Pseudogemmobacter</taxon>
    </lineage>
</organism>
<dbReference type="SMART" id="SM01230">
    <property type="entry name" value="Gln-synt_C"/>
    <property type="match status" value="1"/>
</dbReference>
<keyword evidence="6" id="KW-0535">Nitrogen fixation</keyword>
<evidence type="ECO:0000256" key="5">
    <source>
        <dbReference type="ARBA" id="ARBA00022840"/>
    </source>
</evidence>
<sequence>MDMEQIEKLIADHGIRTVIVAGTDPAGVLRGKRLTVPYFRKAAESGISFASYILGTTTMDEVLPGLFDTGIPDVHAKPDLSTFRLAPWEKDAAIVLLDWVTPEGAPHPLCPRGALKRQVALADRLGFKAYASLELEFYILPLPISEVRQGRWSDLPLPSKDIHCYSILEGYFCEPVIGRLRDCFPEEIEACLPEWGQGQFEVNLYRADPLAMADTAVLMKLAVKQIAAEAGATATFIAKLREDMSGSSGHIHLSLRDKASGESVFYDPADPLKLSKTFRHFVAGNMAVFAESVLFYAPNVNSYKRMQSGSFAGTTRCWGVDNRTAGFRAINESAGKCRLEVRIGGADLNPYLGIATGLGAGLRGIELALEPPAPGSGNNYEQGVETVPVDLAAAVAAVEESQAIREILPPALIDNALRIACFEIGVFHGTVTDLERRRYMETV</sequence>
<comment type="similarity">
    <text evidence="7 8">Belongs to the glutamine synthetase family.</text>
</comment>
<evidence type="ECO:0000256" key="1">
    <source>
        <dbReference type="ARBA" id="ARBA00001946"/>
    </source>
</evidence>
<evidence type="ECO:0000313" key="12">
    <source>
        <dbReference type="Proteomes" id="UP000277498"/>
    </source>
</evidence>
<keyword evidence="12" id="KW-1185">Reference proteome</keyword>
<dbReference type="Gene3D" id="3.10.20.70">
    <property type="entry name" value="Glutamine synthetase, N-terminal domain"/>
    <property type="match status" value="1"/>
</dbReference>
<dbReference type="Gene3D" id="3.30.590.10">
    <property type="entry name" value="Glutamine synthetase/guanido kinase, catalytic domain"/>
    <property type="match status" value="1"/>
</dbReference>
<dbReference type="InterPro" id="IPR036651">
    <property type="entry name" value="Gln_synt_N_sf"/>
</dbReference>
<name>A0A3P5XGE2_9RHOB</name>
<keyword evidence="5" id="KW-0067">ATP-binding</keyword>
<dbReference type="SUPFAM" id="SSF54368">
    <property type="entry name" value="Glutamine synthetase, N-terminal domain"/>
    <property type="match status" value="1"/>
</dbReference>
<evidence type="ECO:0000256" key="6">
    <source>
        <dbReference type="ARBA" id="ARBA00023231"/>
    </source>
</evidence>
<dbReference type="EMBL" id="UXAW01000136">
    <property type="protein sequence ID" value="VDC33940.1"/>
    <property type="molecule type" value="Genomic_DNA"/>
</dbReference>